<evidence type="ECO:0000259" key="3">
    <source>
        <dbReference type="Pfam" id="PF02275"/>
    </source>
</evidence>
<sequence>MCTSIFTTSSDQKYYLARTMDFAVPLESRPVFVPRQFSWVSESENNYQNRYAFVGTGSKIAETHLLADGVNEKGLSMAELYFTGEATYHAEKADTKINLGPHELITWVLGHVATIEELKKIVENIHLIDIPVPLIQATVPLHFVVSDVTGESIVLESNQSGGELLVKPNVLSIMTNSPELEWHLKNARHYLAIQNHSLAEVTIGPVSLKPTGLSSGTFGLPGGYTSSERFIRSTYLRHTMTWPESGPAMIYQIIHLLDSVTLPKGSVVNEQGLYDYSQYKAIMSNNDLTYYYQAYGTNSIDSINLKDLLTTDKLKVFDIDKSVIISNLIK</sequence>
<dbReference type="STRING" id="633807.BW732_00380"/>
<dbReference type="Gene3D" id="3.60.60.10">
    <property type="entry name" value="Penicillin V Acylase, Chain A"/>
    <property type="match status" value="1"/>
</dbReference>
<evidence type="ECO:0000313" key="4">
    <source>
        <dbReference type="EMBL" id="AQP52825.1"/>
    </source>
</evidence>
<feature type="domain" description="Choloylglycine hydrolase/NAAA C-terminal" evidence="3">
    <location>
        <begin position="2"/>
        <end position="307"/>
    </location>
</feature>
<dbReference type="SUPFAM" id="SSF56235">
    <property type="entry name" value="N-terminal nucleophile aminohydrolases (Ntn hydrolases)"/>
    <property type="match status" value="1"/>
</dbReference>
<dbReference type="GO" id="GO:0016787">
    <property type="term" value="F:hydrolase activity"/>
    <property type="evidence" value="ECO:0007669"/>
    <property type="project" value="UniProtKB-KW"/>
</dbReference>
<dbReference type="KEGG" id="vpi:BW732_00380"/>
<evidence type="ECO:0000256" key="1">
    <source>
        <dbReference type="ARBA" id="ARBA00006625"/>
    </source>
</evidence>
<dbReference type="Proteomes" id="UP000188246">
    <property type="component" value="Chromosome"/>
</dbReference>
<keyword evidence="5" id="KW-1185">Reference proteome</keyword>
<dbReference type="InterPro" id="IPR029055">
    <property type="entry name" value="Ntn_hydrolases_N"/>
</dbReference>
<name>A0A1Q2D3C0_9ENTE</name>
<dbReference type="InterPro" id="IPR029132">
    <property type="entry name" value="CBAH/NAAA_C"/>
</dbReference>
<evidence type="ECO:0000256" key="2">
    <source>
        <dbReference type="ARBA" id="ARBA00022801"/>
    </source>
</evidence>
<dbReference type="EMBL" id="CP019609">
    <property type="protein sequence ID" value="AQP52825.1"/>
    <property type="molecule type" value="Genomic_DNA"/>
</dbReference>
<gene>
    <name evidence="4" type="ORF">BW732_00380</name>
</gene>
<dbReference type="CDD" id="cd00542">
    <property type="entry name" value="Ntn_PVA"/>
    <property type="match status" value="1"/>
</dbReference>
<dbReference type="Pfam" id="PF02275">
    <property type="entry name" value="CBAH"/>
    <property type="match status" value="1"/>
</dbReference>
<evidence type="ECO:0000313" key="5">
    <source>
        <dbReference type="Proteomes" id="UP000188246"/>
    </source>
</evidence>
<dbReference type="InterPro" id="IPR052193">
    <property type="entry name" value="Peptidase_C59"/>
</dbReference>
<dbReference type="AlphaFoldDB" id="A0A1Q2D3C0"/>
<dbReference type="PANTHER" id="PTHR35527">
    <property type="entry name" value="CHOLOYLGLYCINE HYDROLASE"/>
    <property type="match status" value="1"/>
</dbReference>
<proteinExistence type="inferred from homology"/>
<dbReference type="RefSeq" id="WP_161485486.1">
    <property type="nucleotide sequence ID" value="NZ_CP019609.1"/>
</dbReference>
<keyword evidence="2" id="KW-0378">Hydrolase</keyword>
<comment type="similarity">
    <text evidence="1">Belongs to the peptidase C59 family.</text>
</comment>
<accession>A0A1Q2D3C0</accession>
<protein>
    <recommendedName>
        <fullName evidence="3">Choloylglycine hydrolase/NAAA C-terminal domain-containing protein</fullName>
    </recommendedName>
</protein>
<reference evidence="4 5" key="1">
    <citation type="journal article" date="2010" name="Int. J. Syst. Evol. Microbiol.">
        <title>Vagococcus penaei sp. nov., isolated from spoilage microbiota of cooked shrimp (Penaeus vannamei).</title>
        <authorList>
            <person name="Jaffres E."/>
            <person name="Prevost H."/>
            <person name="Rossero A."/>
            <person name="Joffraud J.J."/>
            <person name="Dousset X."/>
        </authorList>
    </citation>
    <scope>NUCLEOTIDE SEQUENCE [LARGE SCALE GENOMIC DNA]</scope>
    <source>
        <strain evidence="4 5">CD276</strain>
    </source>
</reference>
<organism evidence="4 5">
    <name type="scientific">Vagococcus penaei</name>
    <dbReference type="NCBI Taxonomy" id="633807"/>
    <lineage>
        <taxon>Bacteria</taxon>
        <taxon>Bacillati</taxon>
        <taxon>Bacillota</taxon>
        <taxon>Bacilli</taxon>
        <taxon>Lactobacillales</taxon>
        <taxon>Enterococcaceae</taxon>
        <taxon>Vagococcus</taxon>
    </lineage>
</organism>
<dbReference type="PANTHER" id="PTHR35527:SF2">
    <property type="entry name" value="HYDROLASE"/>
    <property type="match status" value="1"/>
</dbReference>